<organism evidence="2 3">
    <name type="scientific">Gymnopilus junonius</name>
    <name type="common">Spectacular rustgill mushroom</name>
    <name type="synonym">Gymnopilus spectabilis subsp. junonius</name>
    <dbReference type="NCBI Taxonomy" id="109634"/>
    <lineage>
        <taxon>Eukaryota</taxon>
        <taxon>Fungi</taxon>
        <taxon>Dikarya</taxon>
        <taxon>Basidiomycota</taxon>
        <taxon>Agaricomycotina</taxon>
        <taxon>Agaricomycetes</taxon>
        <taxon>Agaricomycetidae</taxon>
        <taxon>Agaricales</taxon>
        <taxon>Agaricineae</taxon>
        <taxon>Hymenogastraceae</taxon>
        <taxon>Gymnopilus</taxon>
    </lineage>
</organism>
<sequence length="282" mass="30581">MVLGKANPTNTTSQPPAKAGGHTTQNSRNAGEAPQVQAPVAQRKASSKRVMMEEVPDREANARASPPLPLEGPIIAPNTTTAHSTVRGERSGSHVTVEEAPNRHAATTEPISNSASSSVPSLASLMSFGSASTALLNRPLGMSTDGDYEEEPPVLIFEGITFMNDHPIYDEALLTSVHKYCEPFDPELDIDPLYAFGAVNCLMPDRPPEETIMLHDILLRWHSPHKLCLWEDLQLAVVGFCDALFTANDILTHQLEDGMFYSLLQVGLVEIAHIVLALTQIL</sequence>
<reference evidence="2" key="1">
    <citation type="submission" date="2020-11" db="EMBL/GenBank/DDBJ databases">
        <authorList>
            <consortium name="DOE Joint Genome Institute"/>
            <person name="Ahrendt S."/>
            <person name="Riley R."/>
            <person name="Andreopoulos W."/>
            <person name="LaButti K."/>
            <person name="Pangilinan J."/>
            <person name="Ruiz-duenas F.J."/>
            <person name="Barrasa J.M."/>
            <person name="Sanchez-Garcia M."/>
            <person name="Camarero S."/>
            <person name="Miyauchi S."/>
            <person name="Serrano A."/>
            <person name="Linde D."/>
            <person name="Babiker R."/>
            <person name="Drula E."/>
            <person name="Ayuso-Fernandez I."/>
            <person name="Pacheco R."/>
            <person name="Padilla G."/>
            <person name="Ferreira P."/>
            <person name="Barriuso J."/>
            <person name="Kellner H."/>
            <person name="Castanera R."/>
            <person name="Alfaro M."/>
            <person name="Ramirez L."/>
            <person name="Pisabarro A.G."/>
            <person name="Kuo A."/>
            <person name="Tritt A."/>
            <person name="Lipzen A."/>
            <person name="He G."/>
            <person name="Yan M."/>
            <person name="Ng V."/>
            <person name="Cullen D."/>
            <person name="Martin F."/>
            <person name="Rosso M.-N."/>
            <person name="Henrissat B."/>
            <person name="Hibbett D."/>
            <person name="Martinez A.T."/>
            <person name="Grigoriev I.V."/>
        </authorList>
    </citation>
    <scope>NUCLEOTIDE SEQUENCE</scope>
    <source>
        <strain evidence="2">AH 44721</strain>
    </source>
</reference>
<feature type="region of interest" description="Disordered" evidence="1">
    <location>
        <begin position="1"/>
        <end position="116"/>
    </location>
</feature>
<dbReference type="EMBL" id="JADNYJ010000391">
    <property type="protein sequence ID" value="KAF8869943.1"/>
    <property type="molecule type" value="Genomic_DNA"/>
</dbReference>
<accession>A0A9P5N7L6</accession>
<proteinExistence type="predicted"/>
<feature type="compositionally biased region" description="Basic and acidic residues" evidence="1">
    <location>
        <begin position="86"/>
        <end position="102"/>
    </location>
</feature>
<dbReference type="AlphaFoldDB" id="A0A9P5N7L6"/>
<keyword evidence="3" id="KW-1185">Reference proteome</keyword>
<protein>
    <submittedName>
        <fullName evidence="2">Uncharacterized protein</fullName>
    </submittedName>
</protein>
<feature type="compositionally biased region" description="Basic and acidic residues" evidence="1">
    <location>
        <begin position="50"/>
        <end position="61"/>
    </location>
</feature>
<evidence type="ECO:0000313" key="3">
    <source>
        <dbReference type="Proteomes" id="UP000724874"/>
    </source>
</evidence>
<comment type="caution">
    <text evidence="2">The sequence shown here is derived from an EMBL/GenBank/DDBJ whole genome shotgun (WGS) entry which is preliminary data.</text>
</comment>
<dbReference type="Proteomes" id="UP000724874">
    <property type="component" value="Unassembled WGS sequence"/>
</dbReference>
<evidence type="ECO:0000313" key="2">
    <source>
        <dbReference type="EMBL" id="KAF8869943.1"/>
    </source>
</evidence>
<evidence type="ECO:0000256" key="1">
    <source>
        <dbReference type="SAM" id="MobiDB-lite"/>
    </source>
</evidence>
<gene>
    <name evidence="2" type="ORF">CPB84DRAFT_1855915</name>
</gene>
<dbReference type="OrthoDB" id="3068921at2759"/>
<name>A0A9P5N7L6_GYMJU</name>